<dbReference type="AlphaFoldDB" id="A0A1R2B1F5"/>
<dbReference type="Proteomes" id="UP000187209">
    <property type="component" value="Unassembled WGS sequence"/>
</dbReference>
<name>A0A1R2B1F5_9CILI</name>
<organism evidence="1 2">
    <name type="scientific">Stentor coeruleus</name>
    <dbReference type="NCBI Taxonomy" id="5963"/>
    <lineage>
        <taxon>Eukaryota</taxon>
        <taxon>Sar</taxon>
        <taxon>Alveolata</taxon>
        <taxon>Ciliophora</taxon>
        <taxon>Postciliodesmatophora</taxon>
        <taxon>Heterotrichea</taxon>
        <taxon>Heterotrichida</taxon>
        <taxon>Stentoridae</taxon>
        <taxon>Stentor</taxon>
    </lineage>
</organism>
<evidence type="ECO:0000313" key="2">
    <source>
        <dbReference type="Proteomes" id="UP000187209"/>
    </source>
</evidence>
<dbReference type="EMBL" id="MPUH01001071">
    <property type="protein sequence ID" value="OMJ70611.1"/>
    <property type="molecule type" value="Genomic_DNA"/>
</dbReference>
<reference evidence="1 2" key="1">
    <citation type="submission" date="2016-11" db="EMBL/GenBank/DDBJ databases">
        <title>The macronuclear genome of Stentor coeruleus: a giant cell with tiny introns.</title>
        <authorList>
            <person name="Slabodnick M."/>
            <person name="Ruby J.G."/>
            <person name="Reiff S.B."/>
            <person name="Swart E.C."/>
            <person name="Gosai S."/>
            <person name="Prabakaran S."/>
            <person name="Witkowska E."/>
            <person name="Larue G.E."/>
            <person name="Fisher S."/>
            <person name="Freeman R.M."/>
            <person name="Gunawardena J."/>
            <person name="Chu W."/>
            <person name="Stover N.A."/>
            <person name="Gregory B.D."/>
            <person name="Nowacki M."/>
            <person name="Derisi J."/>
            <person name="Roy S.W."/>
            <person name="Marshall W.F."/>
            <person name="Sood P."/>
        </authorList>
    </citation>
    <scope>NUCLEOTIDE SEQUENCE [LARGE SCALE GENOMIC DNA]</scope>
    <source>
        <strain evidence="1">WM001</strain>
    </source>
</reference>
<evidence type="ECO:0000313" key="1">
    <source>
        <dbReference type="EMBL" id="OMJ70611.1"/>
    </source>
</evidence>
<gene>
    <name evidence="1" type="ORF">SteCoe_31382</name>
</gene>
<keyword evidence="2" id="KW-1185">Reference proteome</keyword>
<comment type="caution">
    <text evidence="1">The sequence shown here is derived from an EMBL/GenBank/DDBJ whole genome shotgun (WGS) entry which is preliminary data.</text>
</comment>
<protein>
    <submittedName>
        <fullName evidence="1">Uncharacterized protein</fullName>
    </submittedName>
</protein>
<proteinExistence type="predicted"/>
<accession>A0A1R2B1F5</accession>
<sequence>MEDLEIASVFSSLAKGKSLGLKVFIANFEKLGFALSGLILERIYKLIVKNPKLEISSEDFQNYFLLAKMENTDEKSQLLYKFFTLREGRKT</sequence>